<protein>
    <recommendedName>
        <fullName evidence="3">N-terminal Ras-GEF domain-containing protein</fullName>
    </recommendedName>
</protein>
<dbReference type="Pfam" id="PF25006">
    <property type="entry name" value="DUF7783"/>
    <property type="match status" value="1"/>
</dbReference>
<dbReference type="SUPFAM" id="SSF48366">
    <property type="entry name" value="Ras GEF"/>
    <property type="match status" value="1"/>
</dbReference>
<dbReference type="PROSITE" id="PS50212">
    <property type="entry name" value="RASGEF_NTER"/>
    <property type="match status" value="1"/>
</dbReference>
<reference evidence="4" key="1">
    <citation type="journal article" date="2020" name="Fungal Divers.">
        <title>Resolving the Mortierellaceae phylogeny through synthesis of multi-gene phylogenetics and phylogenomics.</title>
        <authorList>
            <person name="Vandepol N."/>
            <person name="Liber J."/>
            <person name="Desiro A."/>
            <person name="Na H."/>
            <person name="Kennedy M."/>
            <person name="Barry K."/>
            <person name="Grigoriev I.V."/>
            <person name="Miller A.N."/>
            <person name="O'Donnell K."/>
            <person name="Stajich J.E."/>
            <person name="Bonito G."/>
        </authorList>
    </citation>
    <scope>NUCLEOTIDE SEQUENCE</scope>
    <source>
        <strain evidence="4">KOD1015</strain>
    </source>
</reference>
<dbReference type="GO" id="GO:0005886">
    <property type="term" value="C:plasma membrane"/>
    <property type="evidence" value="ECO:0007669"/>
    <property type="project" value="TreeGrafter"/>
</dbReference>
<name>A0A9P6KAI4_9FUNG</name>
<feature type="non-terminal residue" evidence="4">
    <location>
        <position position="1"/>
    </location>
</feature>
<feature type="compositionally biased region" description="Low complexity" evidence="2">
    <location>
        <begin position="1"/>
        <end position="19"/>
    </location>
</feature>
<dbReference type="OrthoDB" id="546434at2759"/>
<feature type="region of interest" description="Disordered" evidence="2">
    <location>
        <begin position="409"/>
        <end position="474"/>
    </location>
</feature>
<dbReference type="InterPro" id="IPR008937">
    <property type="entry name" value="Ras-like_GEF"/>
</dbReference>
<dbReference type="GO" id="GO:0005085">
    <property type="term" value="F:guanyl-nucleotide exchange factor activity"/>
    <property type="evidence" value="ECO:0007669"/>
    <property type="project" value="UniProtKB-KW"/>
</dbReference>
<dbReference type="AlphaFoldDB" id="A0A9P6KAI4"/>
<dbReference type="PANTHER" id="PTHR23113">
    <property type="entry name" value="GUANINE NUCLEOTIDE EXCHANGE FACTOR"/>
    <property type="match status" value="1"/>
</dbReference>
<sequence length="712" mass="77572">TTASSTDATSTAGSSADPALTVASARKTSGLAPPVPLDPVDGLPPLPVLPNPFDPEPTWDSLLDHITAAVENLISSADDGHKPYYLIQSSIVVEAIRVMLYASGTVDKDAVVMRQHRALKLHHRQIMASLSKLVLSAKMASGVWSPPDAVAKLQADAKEVKTASQNYVTAAKQTEITVRQVDARLVTDIKNPLKAKAAARTLDRALSNASLRGDFGSNGERKVFGAQMNSQNVLSQLDYYAKSATKAVNVLAMQIEKLFEGPSPEMRLGMHSNGASAANPIMNSAQSAQLVTQARQTISHLGSLLTLVTDYYTATLSEQTSVPEKTFAEVRTAKQALHGCTASLVMAIQVATDLLAAGQALDHALNTAHATEKATQVNKPTYDPYAAARRPSVAPTGERTTEEIMYSHDNDSDIEPDLTPRSTANLSRAIPSEHRARSDSQPSLYTAHTGNSGTYTPGTEYSGRNAQSGFPFPTSPSESTFVASTVGSVAGRTPAGTTPWYLSYDYQPGELVLNPEGHVKGGTITALIERLTLHDGLHSDFIATFLLTYRSFTNTEDLFTQLFRRFTIQPPMGLESDELEIWTEKKLTPIRLRVFNIIKSWLENYYLEDEVDDKEALSMIKDFSGSTAMRDTMSFAAVQLIKLVEKREQSDGLLKKMILNLSTQAPTPITPRNLKKIKFLELDPLEFARQLTIMEATVYNKIRRVLGQGMDE</sequence>
<dbReference type="InterPro" id="IPR000651">
    <property type="entry name" value="Ras-like_Gua-exchang_fac_N"/>
</dbReference>
<keyword evidence="5" id="KW-1185">Reference proteome</keyword>
<dbReference type="Pfam" id="PF00618">
    <property type="entry name" value="RasGEF_N"/>
    <property type="match status" value="1"/>
</dbReference>
<gene>
    <name evidence="4" type="ORF">BGW38_006936</name>
</gene>
<organism evidence="4 5">
    <name type="scientific">Lunasporangiospora selenospora</name>
    <dbReference type="NCBI Taxonomy" id="979761"/>
    <lineage>
        <taxon>Eukaryota</taxon>
        <taxon>Fungi</taxon>
        <taxon>Fungi incertae sedis</taxon>
        <taxon>Mucoromycota</taxon>
        <taxon>Mortierellomycotina</taxon>
        <taxon>Mortierellomycetes</taxon>
        <taxon>Mortierellales</taxon>
        <taxon>Mortierellaceae</taxon>
        <taxon>Lunasporangiospora</taxon>
    </lineage>
</organism>
<keyword evidence="1" id="KW-0344">Guanine-nucleotide releasing factor</keyword>
<dbReference type="InterPro" id="IPR056685">
    <property type="entry name" value="DUF7783"/>
</dbReference>
<proteinExistence type="predicted"/>
<dbReference type="CDD" id="cd06224">
    <property type="entry name" value="REM"/>
    <property type="match status" value="1"/>
</dbReference>
<accession>A0A9P6KAI4</accession>
<dbReference type="InterPro" id="IPR023578">
    <property type="entry name" value="Ras_GEF_dom_sf"/>
</dbReference>
<evidence type="ECO:0000259" key="3">
    <source>
        <dbReference type="PROSITE" id="PS50212"/>
    </source>
</evidence>
<evidence type="ECO:0000313" key="5">
    <source>
        <dbReference type="Proteomes" id="UP000780801"/>
    </source>
</evidence>
<evidence type="ECO:0000256" key="2">
    <source>
        <dbReference type="SAM" id="MobiDB-lite"/>
    </source>
</evidence>
<dbReference type="GO" id="GO:0007265">
    <property type="term" value="P:Ras protein signal transduction"/>
    <property type="evidence" value="ECO:0007669"/>
    <property type="project" value="TreeGrafter"/>
</dbReference>
<feature type="region of interest" description="Disordered" evidence="2">
    <location>
        <begin position="1"/>
        <end position="37"/>
    </location>
</feature>
<dbReference type="Proteomes" id="UP000780801">
    <property type="component" value="Unassembled WGS sequence"/>
</dbReference>
<evidence type="ECO:0000313" key="4">
    <source>
        <dbReference type="EMBL" id="KAF9577690.1"/>
    </source>
</evidence>
<feature type="domain" description="N-terminal Ras-GEF" evidence="3">
    <location>
        <begin position="515"/>
        <end position="648"/>
    </location>
</feature>
<comment type="caution">
    <text evidence="4">The sequence shown here is derived from an EMBL/GenBank/DDBJ whole genome shotgun (WGS) entry which is preliminary data.</text>
</comment>
<dbReference type="EMBL" id="JAABOA010004494">
    <property type="protein sequence ID" value="KAF9577690.1"/>
    <property type="molecule type" value="Genomic_DNA"/>
</dbReference>
<dbReference type="PANTHER" id="PTHR23113:SF368">
    <property type="entry name" value="CELL DIVISION CONTROL PROTEIN 25"/>
    <property type="match status" value="1"/>
</dbReference>
<feature type="compositionally biased region" description="Polar residues" evidence="2">
    <location>
        <begin position="439"/>
        <end position="468"/>
    </location>
</feature>
<dbReference type="Gene3D" id="1.20.870.10">
    <property type="entry name" value="Son of sevenless (SoS) protein Chain: S domain 1"/>
    <property type="match status" value="1"/>
</dbReference>
<dbReference type="SMART" id="SM00229">
    <property type="entry name" value="RasGEFN"/>
    <property type="match status" value="1"/>
</dbReference>
<evidence type="ECO:0000256" key="1">
    <source>
        <dbReference type="PROSITE-ProRule" id="PRU00135"/>
    </source>
</evidence>